<evidence type="ECO:0000313" key="3">
    <source>
        <dbReference type="Proteomes" id="UP000887116"/>
    </source>
</evidence>
<comment type="caution">
    <text evidence="2">The sequence shown here is derived from an EMBL/GenBank/DDBJ whole genome shotgun (WGS) entry which is preliminary data.</text>
</comment>
<gene>
    <name evidence="2" type="ORF">TNCT_695901</name>
</gene>
<protein>
    <submittedName>
        <fullName evidence="2">Uncharacterized protein</fullName>
    </submittedName>
</protein>
<accession>A0A8X6L1I9</accession>
<evidence type="ECO:0000313" key="2">
    <source>
        <dbReference type="EMBL" id="GFQ92026.1"/>
    </source>
</evidence>
<organism evidence="2 3">
    <name type="scientific">Trichonephila clavata</name>
    <name type="common">Joro spider</name>
    <name type="synonym">Nephila clavata</name>
    <dbReference type="NCBI Taxonomy" id="2740835"/>
    <lineage>
        <taxon>Eukaryota</taxon>
        <taxon>Metazoa</taxon>
        <taxon>Ecdysozoa</taxon>
        <taxon>Arthropoda</taxon>
        <taxon>Chelicerata</taxon>
        <taxon>Arachnida</taxon>
        <taxon>Araneae</taxon>
        <taxon>Araneomorphae</taxon>
        <taxon>Entelegynae</taxon>
        <taxon>Araneoidea</taxon>
        <taxon>Nephilidae</taxon>
        <taxon>Trichonephila</taxon>
    </lineage>
</organism>
<evidence type="ECO:0000256" key="1">
    <source>
        <dbReference type="SAM" id="MobiDB-lite"/>
    </source>
</evidence>
<dbReference type="EMBL" id="BMAO01013965">
    <property type="protein sequence ID" value="GFQ92026.1"/>
    <property type="molecule type" value="Genomic_DNA"/>
</dbReference>
<keyword evidence="3" id="KW-1185">Reference proteome</keyword>
<dbReference type="Proteomes" id="UP000887116">
    <property type="component" value="Unassembled WGS sequence"/>
</dbReference>
<proteinExistence type="predicted"/>
<sequence>MSRRHMLLSSSAANLQGHFEARRKLLLSSKMPEAPSRMGQSSRESVQNAVHVASERKTKKKTSVFPPVCPHPTKRCNKKKLKDFDTPRVDFYIEQENILLCYLQKEDGSGVAVARWKSGFLSLDC</sequence>
<dbReference type="AlphaFoldDB" id="A0A8X6L1I9"/>
<name>A0A8X6L1I9_TRICU</name>
<reference evidence="2" key="1">
    <citation type="submission" date="2020-07" db="EMBL/GenBank/DDBJ databases">
        <title>Multicomponent nature underlies the extraordinary mechanical properties of spider dragline silk.</title>
        <authorList>
            <person name="Kono N."/>
            <person name="Nakamura H."/>
            <person name="Mori M."/>
            <person name="Yoshida Y."/>
            <person name="Ohtoshi R."/>
            <person name="Malay A.D."/>
            <person name="Moran D.A.P."/>
            <person name="Tomita M."/>
            <person name="Numata K."/>
            <person name="Arakawa K."/>
        </authorList>
    </citation>
    <scope>NUCLEOTIDE SEQUENCE</scope>
</reference>
<feature type="compositionally biased region" description="Polar residues" evidence="1">
    <location>
        <begin position="38"/>
        <end position="48"/>
    </location>
</feature>
<dbReference type="OrthoDB" id="10509605at2759"/>
<feature type="region of interest" description="Disordered" evidence="1">
    <location>
        <begin position="31"/>
        <end position="68"/>
    </location>
</feature>